<proteinExistence type="predicted"/>
<dbReference type="InterPro" id="IPR001387">
    <property type="entry name" value="Cro/C1-type_HTH"/>
</dbReference>
<dbReference type="Gene3D" id="1.10.260.40">
    <property type="entry name" value="lambda repressor-like DNA-binding domains"/>
    <property type="match status" value="1"/>
</dbReference>
<protein>
    <submittedName>
        <fullName evidence="1">Lambda repressor-like dna-binding domain</fullName>
    </submittedName>
</protein>
<reference evidence="2" key="1">
    <citation type="submission" date="2016-09" db="EMBL/GenBank/DDBJ databases">
        <authorList>
            <person name="Koehorst J."/>
        </authorList>
    </citation>
    <scope>NUCLEOTIDE SEQUENCE [LARGE SCALE GENOMIC DNA]</scope>
</reference>
<dbReference type="InterPro" id="IPR010982">
    <property type="entry name" value="Lambda_DNA-bd_dom_sf"/>
</dbReference>
<dbReference type="Proteomes" id="UP000176204">
    <property type="component" value="Chromosome I"/>
</dbReference>
<dbReference type="KEGG" id="agl:PYTT_2218"/>
<dbReference type="AlphaFoldDB" id="A0A1C7PAX0"/>
<evidence type="ECO:0000313" key="1">
    <source>
        <dbReference type="EMBL" id="SEH97479.1"/>
    </source>
</evidence>
<name>A0A1C7PAX0_9BACT</name>
<organism evidence="1 2">
    <name type="scientific">Akkermansia glycaniphila</name>
    <dbReference type="NCBI Taxonomy" id="1679444"/>
    <lineage>
        <taxon>Bacteria</taxon>
        <taxon>Pseudomonadati</taxon>
        <taxon>Verrucomicrobiota</taxon>
        <taxon>Verrucomicrobiia</taxon>
        <taxon>Verrucomicrobiales</taxon>
        <taxon>Akkermansiaceae</taxon>
        <taxon>Akkermansia</taxon>
    </lineage>
</organism>
<evidence type="ECO:0000313" key="2">
    <source>
        <dbReference type="Proteomes" id="UP000176204"/>
    </source>
</evidence>
<sequence length="125" mass="14531">MEDHHEINAKRLREWLTSRHITHKQFASIMGVAATTVDGWCSNKEIGKNRKRKIQKTINDYDRRSRTPSAFRTRLNLAVSYATGSHLFTPGQWEEICRAATFMGLTPGEFGHNVVMHHIRRRKKT</sequence>
<keyword evidence="2" id="KW-1185">Reference proteome</keyword>
<dbReference type="EMBL" id="LT629973">
    <property type="protein sequence ID" value="SEH97479.1"/>
    <property type="molecule type" value="Genomic_DNA"/>
</dbReference>
<keyword evidence="1" id="KW-0238">DNA-binding</keyword>
<gene>
    <name evidence="1" type="ORF">PYTT_2218</name>
</gene>
<dbReference type="GO" id="GO:0003677">
    <property type="term" value="F:DNA binding"/>
    <property type="evidence" value="ECO:0007669"/>
    <property type="project" value="UniProtKB-KW"/>
</dbReference>
<dbReference type="CDD" id="cd00093">
    <property type="entry name" value="HTH_XRE"/>
    <property type="match status" value="1"/>
</dbReference>
<dbReference type="STRING" id="1679444.PYTT_2218"/>
<accession>A0A1C7PAX0</accession>
<dbReference type="SUPFAM" id="SSF47413">
    <property type="entry name" value="lambda repressor-like DNA-binding domains"/>
    <property type="match status" value="1"/>
</dbReference>
<dbReference type="RefSeq" id="WP_067776703.1">
    <property type="nucleotide sequence ID" value="NZ_LIGX01000031.1"/>
</dbReference>